<dbReference type="PANTHER" id="PTHR42643">
    <property type="entry name" value="IONOTROPIC RECEPTOR 20A-RELATED"/>
    <property type="match status" value="1"/>
</dbReference>
<evidence type="ECO:0000313" key="10">
    <source>
        <dbReference type="Proteomes" id="UP000838878"/>
    </source>
</evidence>
<feature type="non-terminal residue" evidence="9">
    <location>
        <position position="539"/>
    </location>
</feature>
<keyword evidence="5 8" id="KW-0472">Membrane</keyword>
<accession>A0A8J9V7H3</accession>
<dbReference type="PANTHER" id="PTHR42643:SF30">
    <property type="entry name" value="IONOTROPIC RECEPTOR 40A-RELATED"/>
    <property type="match status" value="1"/>
</dbReference>
<evidence type="ECO:0000256" key="1">
    <source>
        <dbReference type="ARBA" id="ARBA00004651"/>
    </source>
</evidence>
<dbReference type="Proteomes" id="UP000838878">
    <property type="component" value="Chromosome 1"/>
</dbReference>
<dbReference type="EMBL" id="OV170221">
    <property type="protein sequence ID" value="CAH0714160.1"/>
    <property type="molecule type" value="Genomic_DNA"/>
</dbReference>
<protein>
    <recommendedName>
        <fullName evidence="11">Ionotropic receptor 60a1a</fullName>
    </recommendedName>
</protein>
<keyword evidence="7" id="KW-0325">Glycoprotein</keyword>
<evidence type="ECO:0000256" key="7">
    <source>
        <dbReference type="ARBA" id="ARBA00023180"/>
    </source>
</evidence>
<keyword evidence="2" id="KW-1003">Cell membrane</keyword>
<dbReference type="AlphaFoldDB" id="A0A8J9V7H3"/>
<dbReference type="Gene3D" id="3.40.190.10">
    <property type="entry name" value="Periplasmic binding protein-like II"/>
    <property type="match status" value="1"/>
</dbReference>
<dbReference type="InterPro" id="IPR052192">
    <property type="entry name" value="Insect_Ionotropic_Sensory_Rcpt"/>
</dbReference>
<evidence type="ECO:0000256" key="5">
    <source>
        <dbReference type="ARBA" id="ARBA00023136"/>
    </source>
</evidence>
<organism evidence="9 10">
    <name type="scientific">Brenthis ino</name>
    <name type="common">lesser marbled fritillary</name>
    <dbReference type="NCBI Taxonomy" id="405034"/>
    <lineage>
        <taxon>Eukaryota</taxon>
        <taxon>Metazoa</taxon>
        <taxon>Ecdysozoa</taxon>
        <taxon>Arthropoda</taxon>
        <taxon>Hexapoda</taxon>
        <taxon>Insecta</taxon>
        <taxon>Pterygota</taxon>
        <taxon>Neoptera</taxon>
        <taxon>Endopterygota</taxon>
        <taxon>Lepidoptera</taxon>
        <taxon>Glossata</taxon>
        <taxon>Ditrysia</taxon>
        <taxon>Papilionoidea</taxon>
        <taxon>Nymphalidae</taxon>
        <taxon>Heliconiinae</taxon>
        <taxon>Argynnini</taxon>
        <taxon>Brenthis</taxon>
    </lineage>
</organism>
<evidence type="ECO:0000256" key="3">
    <source>
        <dbReference type="ARBA" id="ARBA00022692"/>
    </source>
</evidence>
<evidence type="ECO:0000256" key="8">
    <source>
        <dbReference type="SAM" id="Phobius"/>
    </source>
</evidence>
<keyword evidence="3 8" id="KW-0812">Transmembrane</keyword>
<keyword evidence="4 8" id="KW-1133">Transmembrane helix</keyword>
<evidence type="ECO:0000313" key="9">
    <source>
        <dbReference type="EMBL" id="CAH0714160.1"/>
    </source>
</evidence>
<dbReference type="GO" id="GO:0005886">
    <property type="term" value="C:plasma membrane"/>
    <property type="evidence" value="ECO:0007669"/>
    <property type="project" value="UniProtKB-SubCell"/>
</dbReference>
<reference evidence="9" key="1">
    <citation type="submission" date="2021-12" db="EMBL/GenBank/DDBJ databases">
        <authorList>
            <person name="Martin H S."/>
        </authorList>
    </citation>
    <scope>NUCLEOTIDE SEQUENCE</scope>
</reference>
<comment type="subcellular location">
    <subcellularLocation>
        <location evidence="1">Cell membrane</location>
        <topology evidence="1">Multi-pass membrane protein</topology>
    </subcellularLocation>
</comment>
<feature type="transmembrane region" description="Helical" evidence="8">
    <location>
        <begin position="503"/>
        <end position="523"/>
    </location>
</feature>
<evidence type="ECO:0000256" key="6">
    <source>
        <dbReference type="ARBA" id="ARBA00023170"/>
    </source>
</evidence>
<feature type="transmembrane region" description="Helical" evidence="8">
    <location>
        <begin position="269"/>
        <end position="290"/>
    </location>
</feature>
<evidence type="ECO:0000256" key="4">
    <source>
        <dbReference type="ARBA" id="ARBA00022989"/>
    </source>
</evidence>
<dbReference type="OrthoDB" id="7457888at2759"/>
<keyword evidence="6" id="KW-0675">Receptor</keyword>
<keyword evidence="10" id="KW-1185">Reference proteome</keyword>
<evidence type="ECO:0008006" key="11">
    <source>
        <dbReference type="Google" id="ProtNLM"/>
    </source>
</evidence>
<evidence type="ECO:0000256" key="2">
    <source>
        <dbReference type="ARBA" id="ARBA00022475"/>
    </source>
</evidence>
<dbReference type="SUPFAM" id="SSF53850">
    <property type="entry name" value="Periplasmic binding protein-like II"/>
    <property type="match status" value="1"/>
</dbReference>
<name>A0A8J9V7H3_9NEOP</name>
<sequence length="539" mass="63238">MKLVNSFNVVSLLTKTTRLSTSSLDESYLISAENSTNLIHRLPIFKKDPSWNPNGRFLILINGLFKDDLTQIFDTLLKYHIIDVLVVTEYLNPELYTYNPFENYGCGRYYGRIIEYGKCTRAQQKSLYPYKLFTGLENCTIKIVSPHWPPYSIDPLKKRRYFNKTQIGIEEFILREISVLEKFSINLTFTDDAETFTTITRDMSAIGPLYLLQENRADIMMGGMILTHPRAKAFNYIYGHLSFTEDIRYQVQKSSVVPSWKNVYLEFQAIVWTLFILTFLTFFIIFIILVKPKDKGQVILTMFAYLFLNGKKIGGNSFTKYLFSTWIWFAYLINTYYQSSLVSLIANPSLNYQISNEMDLVKYNLKPCVSQGMRNYLLSVENILLEKNEHEGCETMLESIKTVSKSSDIYTISLYSLYKYNFHRFFDEWGNPSVHSFDQPLSKIVYTIYLYKGFPMLEKLRVHVLRLRENGMIENYIKNMYWQKTRQHNLLEKRNESYVLVPWYVLVGGYALSIGVFFLEILVKKYSSKKPNLLVNCHN</sequence>
<gene>
    <name evidence="9" type="ORF">BINO364_LOCUS1241</name>
</gene>
<proteinExistence type="predicted"/>